<comment type="caution">
    <text evidence="1">The sequence shown here is derived from an EMBL/GenBank/DDBJ whole genome shotgun (WGS) entry which is preliminary data.</text>
</comment>
<protein>
    <submittedName>
        <fullName evidence="1">Uncharacterized protein</fullName>
    </submittedName>
</protein>
<dbReference type="Proteomes" id="UP000683000">
    <property type="component" value="Unassembled WGS sequence"/>
</dbReference>
<keyword evidence="2" id="KW-1185">Reference proteome</keyword>
<dbReference type="PANTHER" id="PTHR14187">
    <property type="entry name" value="ALPHA KINASE/ELONGATION FACTOR 2 KINASE"/>
    <property type="match status" value="1"/>
</dbReference>
<sequence length="260" mass="28911">MSEFDKTTKLRFSNPTEPSYICLGTVKDRDLAFWTVQAPGVCDTVLRLTSSQCSQPRTDVATLFEPSAAAIIDAVENQRRLATKPIQRTSTLDRSTRRLTTAQSIFLVGGFAASDSLFSKLQGHIRPLNLDFCRPDSHINKAVADGALAFYLDHRVSARVSKFTYGTQCAVEFNKNNEQHKLRAASAIPRPLGHMVLPNTFSAILHKGTAVSETKDFRKDFITECAERTSCDTITTKIVCYRGDASNPRWTDSEPGRLLF</sequence>
<dbReference type="EMBL" id="JAGFBS010000032">
    <property type="protein sequence ID" value="KAG6371758.1"/>
    <property type="molecule type" value="Genomic_DNA"/>
</dbReference>
<proteinExistence type="predicted"/>
<reference evidence="1" key="1">
    <citation type="submission" date="2021-03" db="EMBL/GenBank/DDBJ databases">
        <title>Evolutionary innovations through gain and loss of genes in the ectomycorrhizal Boletales.</title>
        <authorList>
            <person name="Wu G."/>
            <person name="Miyauchi S."/>
            <person name="Morin E."/>
            <person name="Yang Z.-L."/>
            <person name="Xu J."/>
            <person name="Martin F.M."/>
        </authorList>
    </citation>
    <scope>NUCLEOTIDE SEQUENCE</scope>
    <source>
        <strain evidence="1">BR01</strain>
    </source>
</reference>
<evidence type="ECO:0000313" key="2">
    <source>
        <dbReference type="Proteomes" id="UP000683000"/>
    </source>
</evidence>
<dbReference type="PANTHER" id="PTHR14187:SF5">
    <property type="entry name" value="HEAT SHOCK 70 KDA PROTEIN 12A"/>
    <property type="match status" value="1"/>
</dbReference>
<accession>A0A8I2YI38</accession>
<dbReference type="OrthoDB" id="2677420at2759"/>
<gene>
    <name evidence="1" type="ORF">JVT61DRAFT_9110</name>
</gene>
<evidence type="ECO:0000313" key="1">
    <source>
        <dbReference type="EMBL" id="KAG6371758.1"/>
    </source>
</evidence>
<organism evidence="1 2">
    <name type="scientific">Boletus reticuloceps</name>
    <dbReference type="NCBI Taxonomy" id="495285"/>
    <lineage>
        <taxon>Eukaryota</taxon>
        <taxon>Fungi</taxon>
        <taxon>Dikarya</taxon>
        <taxon>Basidiomycota</taxon>
        <taxon>Agaricomycotina</taxon>
        <taxon>Agaricomycetes</taxon>
        <taxon>Agaricomycetidae</taxon>
        <taxon>Boletales</taxon>
        <taxon>Boletineae</taxon>
        <taxon>Boletaceae</taxon>
        <taxon>Boletoideae</taxon>
        <taxon>Boletus</taxon>
    </lineage>
</organism>
<dbReference type="AlphaFoldDB" id="A0A8I2YI38"/>
<name>A0A8I2YI38_9AGAM</name>